<dbReference type="EMBL" id="AP004670">
    <property type="protein sequence ID" value="BAD30790.1"/>
    <property type="molecule type" value="Genomic_DNA"/>
</dbReference>
<dbReference type="AlphaFoldDB" id="Q8H587"/>
<evidence type="ECO:0000313" key="1">
    <source>
        <dbReference type="EMBL" id="BAC24847.1"/>
    </source>
</evidence>
<reference evidence="3" key="4">
    <citation type="journal article" date="2008" name="Nucleic Acids Res.">
        <title>The rice annotation project database (RAP-DB): 2008 update.</title>
        <authorList>
            <consortium name="The rice annotation project (RAP)"/>
        </authorList>
    </citation>
    <scope>GENOME REANNOTATION</scope>
    <source>
        <strain evidence="3">cv. Nipponbare</strain>
    </source>
</reference>
<reference evidence="3" key="3">
    <citation type="journal article" date="2005" name="Nature">
        <title>The map-based sequence of the rice genome.</title>
        <authorList>
            <consortium name="International rice genome sequencing project (IRGSP)"/>
            <person name="Matsumoto T."/>
            <person name="Wu J."/>
            <person name="Kanamori H."/>
            <person name="Katayose Y."/>
            <person name="Fujisawa M."/>
            <person name="Namiki N."/>
            <person name="Mizuno H."/>
            <person name="Yamamoto K."/>
            <person name="Antonio B.A."/>
            <person name="Baba T."/>
            <person name="Sakata K."/>
            <person name="Nagamura Y."/>
            <person name="Aoki H."/>
            <person name="Arikawa K."/>
            <person name="Arita K."/>
            <person name="Bito T."/>
            <person name="Chiden Y."/>
            <person name="Fujitsuka N."/>
            <person name="Fukunaka R."/>
            <person name="Hamada M."/>
            <person name="Harada C."/>
            <person name="Hayashi A."/>
            <person name="Hijishita S."/>
            <person name="Honda M."/>
            <person name="Hosokawa S."/>
            <person name="Ichikawa Y."/>
            <person name="Idonuma A."/>
            <person name="Iijima M."/>
            <person name="Ikeda M."/>
            <person name="Ikeno M."/>
            <person name="Ito K."/>
            <person name="Ito S."/>
            <person name="Ito T."/>
            <person name="Ito Y."/>
            <person name="Ito Y."/>
            <person name="Iwabuchi A."/>
            <person name="Kamiya K."/>
            <person name="Karasawa W."/>
            <person name="Kurita K."/>
            <person name="Katagiri S."/>
            <person name="Kikuta A."/>
            <person name="Kobayashi H."/>
            <person name="Kobayashi N."/>
            <person name="Machita K."/>
            <person name="Maehara T."/>
            <person name="Masukawa M."/>
            <person name="Mizubayashi T."/>
            <person name="Mukai Y."/>
            <person name="Nagasaki H."/>
            <person name="Nagata Y."/>
            <person name="Naito S."/>
            <person name="Nakashima M."/>
            <person name="Nakama Y."/>
            <person name="Nakamichi Y."/>
            <person name="Nakamura M."/>
            <person name="Meguro A."/>
            <person name="Negishi M."/>
            <person name="Ohta I."/>
            <person name="Ohta T."/>
            <person name="Okamoto M."/>
            <person name="Ono N."/>
            <person name="Saji S."/>
            <person name="Sakaguchi M."/>
            <person name="Sakai K."/>
            <person name="Shibata M."/>
            <person name="Shimokawa T."/>
            <person name="Song J."/>
            <person name="Takazaki Y."/>
            <person name="Terasawa K."/>
            <person name="Tsugane M."/>
            <person name="Tsuji K."/>
            <person name="Ueda S."/>
            <person name="Waki K."/>
            <person name="Yamagata H."/>
            <person name="Yamamoto M."/>
            <person name="Yamamoto S."/>
            <person name="Yamane H."/>
            <person name="Yoshiki S."/>
            <person name="Yoshihara R."/>
            <person name="Yukawa K."/>
            <person name="Zhong H."/>
            <person name="Yano M."/>
            <person name="Yuan Q."/>
            <person name="Ouyang S."/>
            <person name="Liu J."/>
            <person name="Jones K.M."/>
            <person name="Gansberger K."/>
            <person name="Moffat K."/>
            <person name="Hill J."/>
            <person name="Bera J."/>
            <person name="Fadrosh D."/>
            <person name="Jin S."/>
            <person name="Johri S."/>
            <person name="Kim M."/>
            <person name="Overton L."/>
            <person name="Reardon M."/>
            <person name="Tsitrin T."/>
            <person name="Vuong H."/>
            <person name="Weaver B."/>
            <person name="Ciecko A."/>
            <person name="Tallon L."/>
            <person name="Jackson J."/>
            <person name="Pai G."/>
            <person name="Aken S.V."/>
            <person name="Utterback T."/>
            <person name="Reidmuller S."/>
            <person name="Feldblyum T."/>
            <person name="Hsiao J."/>
            <person name="Zismann V."/>
            <person name="Iobst S."/>
            <person name="de Vazeille A.R."/>
            <person name="Buell C.R."/>
            <person name="Ying K."/>
            <person name="Li Y."/>
            <person name="Lu T."/>
            <person name="Huang Y."/>
            <person name="Zhao Q."/>
            <person name="Feng Q."/>
            <person name="Zhang L."/>
            <person name="Zhu J."/>
            <person name="Weng Q."/>
            <person name="Mu J."/>
            <person name="Lu Y."/>
            <person name="Fan D."/>
            <person name="Liu Y."/>
            <person name="Guan J."/>
            <person name="Zhang Y."/>
            <person name="Yu S."/>
            <person name="Liu X."/>
            <person name="Zhang Y."/>
            <person name="Hong G."/>
            <person name="Han B."/>
            <person name="Choisne N."/>
            <person name="Demange N."/>
            <person name="Orjeda G."/>
            <person name="Samain S."/>
            <person name="Cattolico L."/>
            <person name="Pelletier E."/>
            <person name="Couloux A."/>
            <person name="Segurens B."/>
            <person name="Wincker P."/>
            <person name="D'Hont A."/>
            <person name="Scarpelli C."/>
            <person name="Weissenbach J."/>
            <person name="Salanoubat M."/>
            <person name="Quetier F."/>
            <person name="Yu Y."/>
            <person name="Kim H.R."/>
            <person name="Rambo T."/>
            <person name="Currie J."/>
            <person name="Collura K."/>
            <person name="Luo M."/>
            <person name="Yang T."/>
            <person name="Ammiraju J.S.S."/>
            <person name="Engler F."/>
            <person name="Soderlund C."/>
            <person name="Wing R.A."/>
            <person name="Palmer L.E."/>
            <person name="de la Bastide M."/>
            <person name="Spiegel L."/>
            <person name="Nascimento L."/>
            <person name="Zutavern T."/>
            <person name="O'Shaughnessy A."/>
            <person name="Dike S."/>
            <person name="Dedhia N."/>
            <person name="Preston R."/>
            <person name="Balija V."/>
            <person name="McCombie W.R."/>
            <person name="Chow T."/>
            <person name="Chen H."/>
            <person name="Chung M."/>
            <person name="Chen C."/>
            <person name="Shaw J."/>
            <person name="Wu H."/>
            <person name="Hsiao K."/>
            <person name="Chao Y."/>
            <person name="Chu M."/>
            <person name="Cheng C."/>
            <person name="Hour A."/>
            <person name="Lee P."/>
            <person name="Lin S."/>
            <person name="Lin Y."/>
            <person name="Liou J."/>
            <person name="Liu S."/>
            <person name="Hsing Y."/>
            <person name="Raghuvanshi S."/>
            <person name="Mohanty A."/>
            <person name="Bharti A.K."/>
            <person name="Gaur A."/>
            <person name="Gupta V."/>
            <person name="Kumar D."/>
            <person name="Ravi V."/>
            <person name="Vij S."/>
            <person name="Kapur A."/>
            <person name="Khurana P."/>
            <person name="Khurana P."/>
            <person name="Khurana J.P."/>
            <person name="Tyagi A.K."/>
            <person name="Gaikwad K."/>
            <person name="Singh A."/>
            <person name="Dalal V."/>
            <person name="Srivastava S."/>
            <person name="Dixit A."/>
            <person name="Pal A.K."/>
            <person name="Ghazi I.A."/>
            <person name="Yadav M."/>
            <person name="Pandit A."/>
            <person name="Bhargava A."/>
            <person name="Sureshbabu K."/>
            <person name="Batra K."/>
            <person name="Sharma T.R."/>
            <person name="Mohapatra T."/>
            <person name="Singh N.K."/>
            <person name="Messing J."/>
            <person name="Nelson A.B."/>
            <person name="Fuks G."/>
            <person name="Kavchok S."/>
            <person name="Keizer G."/>
            <person name="Linton E."/>
            <person name="Llaca V."/>
            <person name="Song R."/>
            <person name="Tanyolac B."/>
            <person name="Young S."/>
            <person name="Ho-Il K."/>
            <person name="Hahn J.H."/>
            <person name="Sangsakoo G."/>
            <person name="Vanavichit A."/>
            <person name="de Mattos Luiz.A.T."/>
            <person name="Zimmer P.D."/>
            <person name="Malone G."/>
            <person name="Dellagostin O."/>
            <person name="de Oliveira A.C."/>
            <person name="Bevan M."/>
            <person name="Bancroft I."/>
            <person name="Minx P."/>
            <person name="Cordum H."/>
            <person name="Wilson R."/>
            <person name="Cheng Z."/>
            <person name="Jin W."/>
            <person name="Jiang J."/>
            <person name="Leong S.A."/>
            <person name="Iwama H."/>
            <person name="Gojobori T."/>
            <person name="Itoh T."/>
            <person name="Niimura Y."/>
            <person name="Fujii Y."/>
            <person name="Habara T."/>
            <person name="Sakai H."/>
            <person name="Sato Y."/>
            <person name="Wilson G."/>
            <person name="Kumar K."/>
            <person name="McCouch S."/>
            <person name="Juretic N."/>
            <person name="Hoen D."/>
            <person name="Wright S."/>
            <person name="Bruskiewich R."/>
            <person name="Bureau T."/>
            <person name="Miyao A."/>
            <person name="Hirochika H."/>
            <person name="Nishikawa T."/>
            <person name="Kadowaki K."/>
            <person name="Sugiura M."/>
            <person name="Burr B."/>
            <person name="Sasaki T."/>
        </authorList>
    </citation>
    <scope>NUCLEOTIDE SEQUENCE [LARGE SCALE GENOMIC DNA]</scope>
    <source>
        <strain evidence="3">cv. Nipponbare</strain>
    </source>
</reference>
<evidence type="ECO:0000313" key="3">
    <source>
        <dbReference type="Proteomes" id="UP000000763"/>
    </source>
</evidence>
<accession>Q8H587</accession>
<reference evidence="2" key="2">
    <citation type="submission" date="2002-01" db="EMBL/GenBank/DDBJ databases">
        <title>Oryza sativa nipponbare(GA3) genomic DNA, chromosome 7, PAC clone:P0496D04.</title>
        <authorList>
            <person name="Sasaki T."/>
            <person name="Matsumoto T."/>
            <person name="Yamamoto K."/>
        </authorList>
    </citation>
    <scope>NUCLEOTIDE SEQUENCE</scope>
</reference>
<reference evidence="1" key="1">
    <citation type="submission" date="2001-07" db="EMBL/GenBank/DDBJ databases">
        <title>Oryza sativa nipponbare(GA3) genomic DNA, chromosome 7, BAC clone:OJ1656_E11.</title>
        <authorList>
            <person name="Sasaki T."/>
            <person name="Matsumoto T."/>
            <person name="Yamamoto K."/>
        </authorList>
    </citation>
    <scope>NUCLEOTIDE SEQUENCE</scope>
</reference>
<protein>
    <submittedName>
        <fullName evidence="1">Uncharacterized protein</fullName>
    </submittedName>
</protein>
<name>Q8H587_ORYSJ</name>
<proteinExistence type="predicted"/>
<evidence type="ECO:0000313" key="2">
    <source>
        <dbReference type="EMBL" id="BAD30790.1"/>
    </source>
</evidence>
<dbReference type="EMBL" id="AP003843">
    <property type="protein sequence ID" value="BAC24847.1"/>
    <property type="molecule type" value="Genomic_DNA"/>
</dbReference>
<gene>
    <name evidence="1" type="primary">OJ1656_E11.109</name>
    <name evidence="2" type="ORF">P0496D04.49</name>
</gene>
<organism evidence="1 3">
    <name type="scientific">Oryza sativa subsp. japonica</name>
    <name type="common">Rice</name>
    <dbReference type="NCBI Taxonomy" id="39947"/>
    <lineage>
        <taxon>Eukaryota</taxon>
        <taxon>Viridiplantae</taxon>
        <taxon>Streptophyta</taxon>
        <taxon>Embryophyta</taxon>
        <taxon>Tracheophyta</taxon>
        <taxon>Spermatophyta</taxon>
        <taxon>Magnoliopsida</taxon>
        <taxon>Liliopsida</taxon>
        <taxon>Poales</taxon>
        <taxon>Poaceae</taxon>
        <taxon>BOP clade</taxon>
        <taxon>Oryzoideae</taxon>
        <taxon>Oryzeae</taxon>
        <taxon>Oryzinae</taxon>
        <taxon>Oryza</taxon>
        <taxon>Oryza sativa</taxon>
    </lineage>
</organism>
<dbReference type="Proteomes" id="UP000000763">
    <property type="component" value="Chromosome 7"/>
</dbReference>
<sequence>MAQGNCSASRVAFSTHDAEPLGLIAWMVFEVNRAVKVPSYGFFRFNRSGPFFALCAKARTGTTSTAKPVMASHPYAKMIRRWYICAQEFESNVFIQIRKKPSVFSKEIQ</sequence>